<dbReference type="EMBL" id="JBANAX010000287">
    <property type="protein sequence ID" value="KAL1215346.1"/>
    <property type="molecule type" value="Genomic_DNA"/>
</dbReference>
<evidence type="ECO:0000259" key="1">
    <source>
        <dbReference type="PROSITE" id="PS50994"/>
    </source>
</evidence>
<dbReference type="InterPro" id="IPR057670">
    <property type="entry name" value="SH3_retrovirus"/>
</dbReference>
<dbReference type="AlphaFoldDB" id="A0ABD1BAF9"/>
<accession>A0ABD1BAF9</accession>
<dbReference type="Gene3D" id="3.30.420.10">
    <property type="entry name" value="Ribonuclease H-like superfamily/Ribonuclease H"/>
    <property type="match status" value="1"/>
</dbReference>
<evidence type="ECO:0000313" key="2">
    <source>
        <dbReference type="EMBL" id="KAL1215346.1"/>
    </source>
</evidence>
<gene>
    <name evidence="2" type="ORF">V5N11_009766</name>
</gene>
<dbReference type="SUPFAM" id="SSF56672">
    <property type="entry name" value="DNA/RNA polymerases"/>
    <property type="match status" value="1"/>
</dbReference>
<dbReference type="PANTHER" id="PTHR11439">
    <property type="entry name" value="GAG-POL-RELATED RETROTRANSPOSON"/>
    <property type="match status" value="1"/>
</dbReference>
<dbReference type="CDD" id="cd09272">
    <property type="entry name" value="RNase_HI_RT_Ty1"/>
    <property type="match status" value="1"/>
</dbReference>
<dbReference type="InterPro" id="IPR012337">
    <property type="entry name" value="RNaseH-like_sf"/>
</dbReference>
<dbReference type="InterPro" id="IPR001584">
    <property type="entry name" value="Integrase_cat-core"/>
</dbReference>
<dbReference type="Proteomes" id="UP001558713">
    <property type="component" value="Unassembled WGS sequence"/>
</dbReference>
<comment type="caution">
    <text evidence="2">The sequence shown here is derived from an EMBL/GenBank/DDBJ whole genome shotgun (WGS) entry which is preliminary data.</text>
</comment>
<dbReference type="InterPro" id="IPR036397">
    <property type="entry name" value="RNaseH_sf"/>
</dbReference>
<name>A0ABD1BAF9_CARAN</name>
<evidence type="ECO:0000313" key="3">
    <source>
        <dbReference type="Proteomes" id="UP001558713"/>
    </source>
</evidence>
<dbReference type="Pfam" id="PF25597">
    <property type="entry name" value="SH3_retrovirus"/>
    <property type="match status" value="1"/>
</dbReference>
<sequence length="858" mass="97061">MVNRQFHTDVRMIRSDNASEFVVLKSWFASQGIIHQTSCVGTPQQNGRVERKHRHILDVARSLRFQADLPLEFWGDCVLTACYLINRTPSTVLSGKTPHEVLFNQPPSFDHLRIFGCLCYAHKGTVVRKKFDECASRCVFLRYPYNQKGWRVYDLDKKEYFVSRNVVFNESIFPFASSTPVSPSVIHVPPEPVPSPLIITEEDNPISSLGLIDRGSVPVEPSSSSEIISRDASHADYVSYPKITPPESVNVLTTSSSPDLVVLPTAVVSPQAPEDDKLGKGKREKKRSVLLAPYVTYSAQASFALPHSSSSPSPDVSEPVYPIANYMCSTNFSDSFKVFLANVTAYTEPRSLKDTMEFEVWRKAMGFEITALEDNDTWDITDLPPNKRTIGCKWVFKIKFNSDGTVERYKARLVPLGNRQKEGIDFDETFAHVIKMPTVHAFLNVAASRNWELHQMDIHNVFLHGTLQEEVYMRPPPCFFPDDPHKVCRLKKSIYGFRQAPRCWFGTLHTTLLDYGFRQSVSDYSLFSLVRGATEIYILVYVDDLIIGGNHSAIISAFKSYLSNQFHMKDLGSPRYFLGIEIARNHEGLFLCQRKYCLDILDEAGLLGCRPTEIPIAQNHHLAYSSDALYVDSLQYRCIVGKLIYLTLTRPELCYSVHILSQFMKSPTNEHWDVALKVLRYLKGTSGQCLLYKAGTNLVLTGYCDDDYAACPLTRRSLTGYVFFLGSSPISWNTKKQDTVSLSSTESEYRSMSWATKEVKWLTSLLTFFGIAQHGPIPFHCDNQAAMHIANNPVFHERTKHIEVDCHHVRDAILAGLIKPAYVRTTDQLADIFTKALGSVQFHYLLNKLGICDLHAPT</sequence>
<organism evidence="2 3">
    <name type="scientific">Cardamine amara subsp. amara</name>
    <dbReference type="NCBI Taxonomy" id="228776"/>
    <lineage>
        <taxon>Eukaryota</taxon>
        <taxon>Viridiplantae</taxon>
        <taxon>Streptophyta</taxon>
        <taxon>Embryophyta</taxon>
        <taxon>Tracheophyta</taxon>
        <taxon>Spermatophyta</taxon>
        <taxon>Magnoliopsida</taxon>
        <taxon>eudicotyledons</taxon>
        <taxon>Gunneridae</taxon>
        <taxon>Pentapetalae</taxon>
        <taxon>rosids</taxon>
        <taxon>malvids</taxon>
        <taxon>Brassicales</taxon>
        <taxon>Brassicaceae</taxon>
        <taxon>Cardamineae</taxon>
        <taxon>Cardamine</taxon>
    </lineage>
</organism>
<proteinExistence type="predicted"/>
<feature type="domain" description="Integrase catalytic" evidence="1">
    <location>
        <begin position="1"/>
        <end position="106"/>
    </location>
</feature>
<dbReference type="InterPro" id="IPR043502">
    <property type="entry name" value="DNA/RNA_pol_sf"/>
</dbReference>
<dbReference type="SUPFAM" id="SSF53098">
    <property type="entry name" value="Ribonuclease H-like"/>
    <property type="match status" value="1"/>
</dbReference>
<dbReference type="PROSITE" id="PS50994">
    <property type="entry name" value="INTEGRASE"/>
    <property type="match status" value="1"/>
</dbReference>
<dbReference type="Pfam" id="PF07727">
    <property type="entry name" value="RVT_2"/>
    <property type="match status" value="1"/>
</dbReference>
<protein>
    <submittedName>
        <fullName evidence="2">Retrovirus-related Pol polyprotein from transposon RE2</fullName>
    </submittedName>
</protein>
<dbReference type="PANTHER" id="PTHR11439:SF462">
    <property type="match status" value="1"/>
</dbReference>
<dbReference type="InterPro" id="IPR013103">
    <property type="entry name" value="RVT_2"/>
</dbReference>
<keyword evidence="3" id="KW-1185">Reference proteome</keyword>
<reference evidence="2 3" key="1">
    <citation type="submission" date="2024-04" db="EMBL/GenBank/DDBJ databases">
        <title>Genome assembly C_amara_ONT_v2.</title>
        <authorList>
            <person name="Yant L."/>
            <person name="Moore C."/>
            <person name="Slenker M."/>
        </authorList>
    </citation>
    <scope>NUCLEOTIDE SEQUENCE [LARGE SCALE GENOMIC DNA]</scope>
    <source>
        <tissue evidence="2">Leaf</tissue>
    </source>
</reference>